<evidence type="ECO:0000256" key="4">
    <source>
        <dbReference type="ARBA" id="ARBA00022679"/>
    </source>
</evidence>
<comment type="similarity">
    <text evidence="2">Belongs to the beta sliding clamp family.</text>
</comment>
<dbReference type="RefSeq" id="WP_039832827.1">
    <property type="nucleotide sequence ID" value="NZ_CP068596.1"/>
</dbReference>
<dbReference type="CDD" id="cd00140">
    <property type="entry name" value="beta_clamp"/>
    <property type="match status" value="1"/>
</dbReference>
<dbReference type="EMBL" id="CP068596">
    <property type="protein sequence ID" value="QQZ64532.1"/>
    <property type="molecule type" value="Genomic_DNA"/>
</dbReference>
<sequence length="397" mass="44160">MGTLLDERTYGMDHEEENITGRGITFEVSQASLMSILTVCEGIIPKSGAAMPILQSIKFDLINETLFVTATDVTQSLLYQLDVKNVAGVNGSYLFPAKEGIELIKRLPRKTLTLEQQDSTLLITYGANRTAMVRILDAEQYPALPSMESVEQLSIPYETLRRSSIGTLFASMEESTPALLGIHIHCCDGRLAFSATDRHRIFNFVSDVAIMDPDSFSSGIVPAKNFKRIVDSFKGAKSTEEYELGMTHNYLILRNSSFVYFGKLLEANFPDLQRTLNAADQGKMVSFSRKEMSETLYRALSLKTENNRITLEVNAAGEFIVHKASEDNEVREEIPNAVVEEGEYPVMKFNGEFLKETLLMGDPTVDIIQLRLTGQRNPGYVTLEGDPSVLAILLPCV</sequence>
<evidence type="ECO:0000259" key="11">
    <source>
        <dbReference type="Pfam" id="PF02767"/>
    </source>
</evidence>
<keyword evidence="12" id="KW-0614">Plasmid</keyword>
<proteinExistence type="inferred from homology"/>
<evidence type="ECO:0000256" key="7">
    <source>
        <dbReference type="ARBA" id="ARBA00022932"/>
    </source>
</evidence>
<dbReference type="GO" id="GO:0009360">
    <property type="term" value="C:DNA polymerase III complex"/>
    <property type="evidence" value="ECO:0007669"/>
    <property type="project" value="InterPro"/>
</dbReference>
<evidence type="ECO:0000256" key="9">
    <source>
        <dbReference type="ARBA" id="ARBA00033275"/>
    </source>
</evidence>
<dbReference type="GO" id="GO:0003887">
    <property type="term" value="F:DNA-directed DNA polymerase activity"/>
    <property type="evidence" value="ECO:0007669"/>
    <property type="project" value="UniProtKB-KW"/>
</dbReference>
<dbReference type="InterPro" id="IPR046938">
    <property type="entry name" value="DNA_clamp_sf"/>
</dbReference>
<evidence type="ECO:0000313" key="12">
    <source>
        <dbReference type="EMBL" id="QQZ64532.1"/>
    </source>
</evidence>
<evidence type="ECO:0000256" key="2">
    <source>
        <dbReference type="ARBA" id="ARBA00010752"/>
    </source>
</evidence>
<evidence type="ECO:0000256" key="8">
    <source>
        <dbReference type="ARBA" id="ARBA00023125"/>
    </source>
</evidence>
<evidence type="ECO:0000313" key="13">
    <source>
        <dbReference type="Proteomes" id="UP000595841"/>
    </source>
</evidence>
<gene>
    <name evidence="12" type="ORF">JI735_34420</name>
</gene>
<dbReference type="InterPro" id="IPR022637">
    <property type="entry name" value="DNA_polIII_beta_cen"/>
</dbReference>
<protein>
    <recommendedName>
        <fullName evidence="9">DNA polymerase III subunit beta</fullName>
    </recommendedName>
</protein>
<accession>A0A974PIF3</accession>
<dbReference type="KEGG" id="pson:JI735_34420"/>
<keyword evidence="6" id="KW-0235">DNA replication</keyword>
<keyword evidence="3" id="KW-0963">Cytoplasm</keyword>
<evidence type="ECO:0000256" key="5">
    <source>
        <dbReference type="ARBA" id="ARBA00022695"/>
    </source>
</evidence>
<dbReference type="AlphaFoldDB" id="A0A974PIF3"/>
<evidence type="ECO:0000259" key="10">
    <source>
        <dbReference type="Pfam" id="PF00712"/>
    </source>
</evidence>
<reference evidence="12 13" key="1">
    <citation type="submission" date="2021-01" db="EMBL/GenBank/DDBJ databases">
        <title>Whole genome sequence of Paenibacillus sonchi LMG 24727 for comparative genomics.</title>
        <authorList>
            <person name="Lee G."/>
            <person name="Kim M.-J."/>
            <person name="Lim K."/>
            <person name="Shin J.-H."/>
        </authorList>
    </citation>
    <scope>NUCLEOTIDE SEQUENCE [LARGE SCALE GENOMIC DNA]</scope>
    <source>
        <strain evidence="12 13">LMG 24727</strain>
        <plasmid evidence="12 13">unnamed1</plasmid>
    </source>
</reference>
<keyword evidence="4" id="KW-0808">Transferase</keyword>
<dbReference type="Proteomes" id="UP000595841">
    <property type="component" value="Plasmid unnamed1"/>
</dbReference>
<keyword evidence="13" id="KW-1185">Reference proteome</keyword>
<feature type="domain" description="DNA polymerase III beta sliding clamp N-terminal" evidence="10">
    <location>
        <begin position="25"/>
        <end position="145"/>
    </location>
</feature>
<keyword evidence="7" id="KW-0239">DNA-directed DNA polymerase</keyword>
<dbReference type="SUPFAM" id="SSF55979">
    <property type="entry name" value="DNA clamp"/>
    <property type="match status" value="3"/>
</dbReference>
<evidence type="ECO:0000256" key="3">
    <source>
        <dbReference type="ARBA" id="ARBA00022490"/>
    </source>
</evidence>
<evidence type="ECO:0000256" key="1">
    <source>
        <dbReference type="ARBA" id="ARBA00004496"/>
    </source>
</evidence>
<name>A0A974PIF3_9BACL</name>
<geneLocation type="plasmid" evidence="12 13">
    <name>unnamed1</name>
</geneLocation>
<dbReference type="Gene3D" id="3.10.150.10">
    <property type="entry name" value="DNA Polymerase III, subunit A, domain 2"/>
    <property type="match status" value="1"/>
</dbReference>
<dbReference type="GO" id="GO:0003677">
    <property type="term" value="F:DNA binding"/>
    <property type="evidence" value="ECO:0007669"/>
    <property type="project" value="UniProtKB-KW"/>
</dbReference>
<dbReference type="Gene3D" id="3.70.10.10">
    <property type="match status" value="1"/>
</dbReference>
<feature type="domain" description="DNA polymerase III beta sliding clamp central" evidence="11">
    <location>
        <begin position="169"/>
        <end position="271"/>
    </location>
</feature>
<dbReference type="Pfam" id="PF00712">
    <property type="entry name" value="DNA_pol3_beta"/>
    <property type="match status" value="1"/>
</dbReference>
<dbReference type="GO" id="GO:0008408">
    <property type="term" value="F:3'-5' exonuclease activity"/>
    <property type="evidence" value="ECO:0007669"/>
    <property type="project" value="InterPro"/>
</dbReference>
<organism evidence="12 13">
    <name type="scientific">Paenibacillus sonchi</name>
    <dbReference type="NCBI Taxonomy" id="373687"/>
    <lineage>
        <taxon>Bacteria</taxon>
        <taxon>Bacillati</taxon>
        <taxon>Bacillota</taxon>
        <taxon>Bacilli</taxon>
        <taxon>Bacillales</taxon>
        <taxon>Paenibacillaceae</taxon>
        <taxon>Paenibacillus</taxon>
        <taxon>Paenibacillus sonchi group</taxon>
    </lineage>
</organism>
<dbReference type="PANTHER" id="PTHR30478">
    <property type="entry name" value="DNA POLYMERASE III SUBUNIT BETA"/>
    <property type="match status" value="1"/>
</dbReference>
<dbReference type="GO" id="GO:0006271">
    <property type="term" value="P:DNA strand elongation involved in DNA replication"/>
    <property type="evidence" value="ECO:0007669"/>
    <property type="project" value="TreeGrafter"/>
</dbReference>
<keyword evidence="8" id="KW-0238">DNA-binding</keyword>
<comment type="subcellular location">
    <subcellularLocation>
        <location evidence="1">Cytoplasm</location>
    </subcellularLocation>
</comment>
<dbReference type="SMART" id="SM00480">
    <property type="entry name" value="POL3Bc"/>
    <property type="match status" value="1"/>
</dbReference>
<evidence type="ECO:0000256" key="6">
    <source>
        <dbReference type="ARBA" id="ARBA00022705"/>
    </source>
</evidence>
<dbReference type="GO" id="GO:0005737">
    <property type="term" value="C:cytoplasm"/>
    <property type="evidence" value="ECO:0007669"/>
    <property type="project" value="UniProtKB-SubCell"/>
</dbReference>
<keyword evidence="5" id="KW-0548">Nucleotidyltransferase</keyword>
<dbReference type="InterPro" id="IPR001001">
    <property type="entry name" value="DNA_polIII_beta"/>
</dbReference>
<dbReference type="Pfam" id="PF02767">
    <property type="entry name" value="DNA_pol3_beta_2"/>
    <property type="match status" value="1"/>
</dbReference>
<dbReference type="PANTHER" id="PTHR30478:SF0">
    <property type="entry name" value="BETA SLIDING CLAMP"/>
    <property type="match status" value="1"/>
</dbReference>
<dbReference type="InterPro" id="IPR022634">
    <property type="entry name" value="DNA_polIII_beta_N"/>
</dbReference>